<comment type="function">
    <text evidence="5">Involved in formation and maintenance of cell shape.</text>
</comment>
<evidence type="ECO:0000313" key="10">
    <source>
        <dbReference type="Proteomes" id="UP000178726"/>
    </source>
</evidence>
<dbReference type="STRING" id="1798689.A3I29_02435"/>
<dbReference type="InterPro" id="IPR042177">
    <property type="entry name" value="Cell/Rod_1"/>
</dbReference>
<evidence type="ECO:0000256" key="7">
    <source>
        <dbReference type="SAM" id="Phobius"/>
    </source>
</evidence>
<dbReference type="GO" id="GO:0008360">
    <property type="term" value="P:regulation of cell shape"/>
    <property type="evidence" value="ECO:0007669"/>
    <property type="project" value="UniProtKB-KW"/>
</dbReference>
<dbReference type="NCBIfam" id="TIGR00219">
    <property type="entry name" value="mreC"/>
    <property type="match status" value="1"/>
</dbReference>
<evidence type="ECO:0000256" key="1">
    <source>
        <dbReference type="ARBA" id="ARBA00009369"/>
    </source>
</evidence>
<dbReference type="AlphaFoldDB" id="A0A1F6NBE1"/>
<dbReference type="PANTHER" id="PTHR34138:SF1">
    <property type="entry name" value="CELL SHAPE-DETERMINING PROTEIN MREC"/>
    <property type="match status" value="1"/>
</dbReference>
<dbReference type="Gene3D" id="2.40.10.340">
    <property type="entry name" value="Rod shape-determining protein MreC, domain 1"/>
    <property type="match status" value="1"/>
</dbReference>
<organism evidence="9 10">
    <name type="scientific">Candidatus Magasanikbacteria bacterium RIFCSPLOWO2_02_FULL_44_11</name>
    <dbReference type="NCBI Taxonomy" id="1798689"/>
    <lineage>
        <taxon>Bacteria</taxon>
        <taxon>Candidatus Magasanikiibacteriota</taxon>
    </lineage>
</organism>
<keyword evidence="3 5" id="KW-0133">Cell shape</keyword>
<sequence length="267" mass="29777">MPYPSRHRAYASLGVVFIILLILHYLGAIRPIEQFIRNIIMPVFGGLHTFNIAVGDNYQFFRNKEEFIKNYQQCIATTERQTTLSADNIRLEDENNELKKQLAYIEKNKPLFVLAQVVGREISSIGQTIIINRGTNENISIDEPVIANNGILVGKVIKVEPDISIVRLVNDNQSRIAASILNDDRSLGIVEGGFGISLQMNFIPRNEVVQVGHQVITSGLEKNIPRGLVIGIVASIENEAYKPFQRAILTPGTELNKLTMVSVITNP</sequence>
<dbReference type="Proteomes" id="UP000178726">
    <property type="component" value="Unassembled WGS sequence"/>
</dbReference>
<accession>A0A1F6NBE1</accession>
<keyword evidence="7" id="KW-0812">Transmembrane</keyword>
<evidence type="ECO:0000256" key="2">
    <source>
        <dbReference type="ARBA" id="ARBA00013855"/>
    </source>
</evidence>
<dbReference type="EMBL" id="MFQK01000007">
    <property type="protein sequence ID" value="OGH81237.1"/>
    <property type="molecule type" value="Genomic_DNA"/>
</dbReference>
<evidence type="ECO:0000256" key="3">
    <source>
        <dbReference type="ARBA" id="ARBA00022960"/>
    </source>
</evidence>
<dbReference type="InterPro" id="IPR042175">
    <property type="entry name" value="Cell/Rod_MreC_2"/>
</dbReference>
<protein>
    <recommendedName>
        <fullName evidence="2 5">Cell shape-determining protein MreC</fullName>
    </recommendedName>
    <alternativeName>
        <fullName evidence="4 5">Cell shape protein MreC</fullName>
    </alternativeName>
</protein>
<dbReference type="PANTHER" id="PTHR34138">
    <property type="entry name" value="CELL SHAPE-DETERMINING PROTEIN MREC"/>
    <property type="match status" value="1"/>
</dbReference>
<dbReference type="Pfam" id="PF04085">
    <property type="entry name" value="MreC"/>
    <property type="match status" value="1"/>
</dbReference>
<reference evidence="9 10" key="1">
    <citation type="journal article" date="2016" name="Nat. Commun.">
        <title>Thousands of microbial genomes shed light on interconnected biogeochemical processes in an aquifer system.</title>
        <authorList>
            <person name="Anantharaman K."/>
            <person name="Brown C.T."/>
            <person name="Hug L.A."/>
            <person name="Sharon I."/>
            <person name="Castelle C.J."/>
            <person name="Probst A.J."/>
            <person name="Thomas B.C."/>
            <person name="Singh A."/>
            <person name="Wilkins M.J."/>
            <person name="Karaoz U."/>
            <person name="Brodie E.L."/>
            <person name="Williams K.H."/>
            <person name="Hubbard S.S."/>
            <person name="Banfield J.F."/>
        </authorList>
    </citation>
    <scope>NUCLEOTIDE SEQUENCE [LARGE SCALE GENOMIC DNA]</scope>
</reference>
<name>A0A1F6NBE1_9BACT</name>
<keyword evidence="6" id="KW-0175">Coiled coil</keyword>
<comment type="caution">
    <text evidence="9">The sequence shown here is derived from an EMBL/GenBank/DDBJ whole genome shotgun (WGS) entry which is preliminary data.</text>
</comment>
<dbReference type="Gene3D" id="2.40.10.350">
    <property type="entry name" value="Rod shape-determining protein MreC, domain 2"/>
    <property type="match status" value="1"/>
</dbReference>
<dbReference type="InterPro" id="IPR055342">
    <property type="entry name" value="MreC_beta-barrel_core"/>
</dbReference>
<comment type="similarity">
    <text evidence="1 5">Belongs to the MreC family.</text>
</comment>
<gene>
    <name evidence="9" type="ORF">A3I29_02435</name>
</gene>
<evidence type="ECO:0000313" key="9">
    <source>
        <dbReference type="EMBL" id="OGH81237.1"/>
    </source>
</evidence>
<feature type="domain" description="Rod shape-determining protein MreC beta-barrel core" evidence="8">
    <location>
        <begin position="117"/>
        <end position="264"/>
    </location>
</feature>
<feature type="coiled-coil region" evidence="6">
    <location>
        <begin position="81"/>
        <end position="108"/>
    </location>
</feature>
<evidence type="ECO:0000256" key="4">
    <source>
        <dbReference type="ARBA" id="ARBA00032089"/>
    </source>
</evidence>
<dbReference type="PIRSF" id="PIRSF038471">
    <property type="entry name" value="MreC"/>
    <property type="match status" value="1"/>
</dbReference>
<feature type="transmembrane region" description="Helical" evidence="7">
    <location>
        <begin position="9"/>
        <end position="29"/>
    </location>
</feature>
<keyword evidence="7" id="KW-0472">Membrane</keyword>
<keyword evidence="7" id="KW-1133">Transmembrane helix</keyword>
<evidence type="ECO:0000256" key="5">
    <source>
        <dbReference type="PIRNR" id="PIRNR038471"/>
    </source>
</evidence>
<evidence type="ECO:0000259" key="8">
    <source>
        <dbReference type="Pfam" id="PF04085"/>
    </source>
</evidence>
<proteinExistence type="inferred from homology"/>
<evidence type="ECO:0000256" key="6">
    <source>
        <dbReference type="SAM" id="Coils"/>
    </source>
</evidence>
<dbReference type="GO" id="GO:0005886">
    <property type="term" value="C:plasma membrane"/>
    <property type="evidence" value="ECO:0007669"/>
    <property type="project" value="TreeGrafter"/>
</dbReference>
<dbReference type="InterPro" id="IPR007221">
    <property type="entry name" value="MreC"/>
</dbReference>